<dbReference type="Pfam" id="PF07690">
    <property type="entry name" value="MFS_1"/>
    <property type="match status" value="1"/>
</dbReference>
<feature type="transmembrane region" description="Helical" evidence="7">
    <location>
        <begin position="162"/>
        <end position="182"/>
    </location>
</feature>
<evidence type="ECO:0000256" key="5">
    <source>
        <dbReference type="ARBA" id="ARBA00022989"/>
    </source>
</evidence>
<evidence type="ECO:0000256" key="4">
    <source>
        <dbReference type="ARBA" id="ARBA00022692"/>
    </source>
</evidence>
<feature type="transmembrane region" description="Helical" evidence="7">
    <location>
        <begin position="255"/>
        <end position="279"/>
    </location>
</feature>
<feature type="transmembrane region" description="Helical" evidence="7">
    <location>
        <begin position="31"/>
        <end position="51"/>
    </location>
</feature>
<feature type="transmembrane region" description="Helical" evidence="7">
    <location>
        <begin position="188"/>
        <end position="214"/>
    </location>
</feature>
<feature type="transmembrane region" description="Helical" evidence="7">
    <location>
        <begin position="226"/>
        <end position="249"/>
    </location>
</feature>
<feature type="transmembrane region" description="Helical" evidence="7">
    <location>
        <begin position="96"/>
        <end position="118"/>
    </location>
</feature>
<dbReference type="Proteomes" id="UP001158576">
    <property type="component" value="Chromosome PAR"/>
</dbReference>
<gene>
    <name evidence="8" type="ORF">OKIOD_LOCUS1019</name>
</gene>
<feature type="transmembrane region" description="Helical" evidence="7">
    <location>
        <begin position="7"/>
        <end position="25"/>
    </location>
</feature>
<keyword evidence="6 7" id="KW-0472">Membrane</keyword>
<dbReference type="SUPFAM" id="SSF103473">
    <property type="entry name" value="MFS general substrate transporter"/>
    <property type="match status" value="1"/>
</dbReference>
<keyword evidence="4 7" id="KW-0812">Transmembrane</keyword>
<protein>
    <submittedName>
        <fullName evidence="8">Oidioi.mRNA.OKI2018_I69.PAR.g9461.t1.cds</fullName>
    </submittedName>
</protein>
<accession>A0ABN7RR60</accession>
<comment type="similarity">
    <text evidence="2">Belongs to the major facilitator superfamily. Monocarboxylate porter (TC 2.A.1.13) family.</text>
</comment>
<proteinExistence type="inferred from homology"/>
<sequence length="288" mass="31108">MATQIGSCGTSVGMLLFPLIIAWLLETFTVPGYYLILGGIYLNLLIAGALMHTPKSKEAKIIAEKKEEKLIANQEEMEENQTTAQFDSKIFSLPELYLYLLAQAILNGGYFAGVLYVSPFSQSAYSLTPVTAASMITIMGASELACRIPIGILSDRDWMNRHYFLCFNCLNLSLSFFLLPLMPSNIHFAFVCIYSGAFQGGWGGLSFVTLSDFLKVVKLEGQLMSCVGLSTAFNGISCMIVSVGMGQIVQSTGSYILPFYIGGAMVALAGLLSGLIGIISSRRTANGL</sequence>
<dbReference type="InterPro" id="IPR050327">
    <property type="entry name" value="Proton-linked_MCT"/>
</dbReference>
<evidence type="ECO:0000256" key="2">
    <source>
        <dbReference type="ARBA" id="ARBA00006727"/>
    </source>
</evidence>
<dbReference type="PANTHER" id="PTHR11360">
    <property type="entry name" value="MONOCARBOXYLATE TRANSPORTER"/>
    <property type="match status" value="1"/>
</dbReference>
<dbReference type="EMBL" id="OU015568">
    <property type="protein sequence ID" value="CAG5080064.1"/>
    <property type="molecule type" value="Genomic_DNA"/>
</dbReference>
<keyword evidence="5 7" id="KW-1133">Transmembrane helix</keyword>
<dbReference type="PANTHER" id="PTHR11360:SF318">
    <property type="entry name" value="MONOCARBOXYLATE TRANSPORTER 12"/>
    <property type="match status" value="1"/>
</dbReference>
<keyword evidence="9" id="KW-1185">Reference proteome</keyword>
<reference evidence="8 9" key="1">
    <citation type="submission" date="2021-04" db="EMBL/GenBank/DDBJ databases">
        <authorList>
            <person name="Bliznina A."/>
        </authorList>
    </citation>
    <scope>NUCLEOTIDE SEQUENCE [LARGE SCALE GENOMIC DNA]</scope>
</reference>
<evidence type="ECO:0000313" key="9">
    <source>
        <dbReference type="Proteomes" id="UP001158576"/>
    </source>
</evidence>
<dbReference type="Gene3D" id="1.20.1250.20">
    <property type="entry name" value="MFS general substrate transporter like domains"/>
    <property type="match status" value="1"/>
</dbReference>
<name>A0ABN7RR60_OIKDI</name>
<comment type="subcellular location">
    <subcellularLocation>
        <location evidence="1">Cell membrane</location>
        <topology evidence="1">Multi-pass membrane protein</topology>
    </subcellularLocation>
</comment>
<organism evidence="8 9">
    <name type="scientific">Oikopleura dioica</name>
    <name type="common">Tunicate</name>
    <dbReference type="NCBI Taxonomy" id="34765"/>
    <lineage>
        <taxon>Eukaryota</taxon>
        <taxon>Metazoa</taxon>
        <taxon>Chordata</taxon>
        <taxon>Tunicata</taxon>
        <taxon>Appendicularia</taxon>
        <taxon>Copelata</taxon>
        <taxon>Oikopleuridae</taxon>
        <taxon>Oikopleura</taxon>
    </lineage>
</organism>
<evidence type="ECO:0000256" key="7">
    <source>
        <dbReference type="SAM" id="Phobius"/>
    </source>
</evidence>
<evidence type="ECO:0000256" key="6">
    <source>
        <dbReference type="ARBA" id="ARBA00023136"/>
    </source>
</evidence>
<evidence type="ECO:0000256" key="1">
    <source>
        <dbReference type="ARBA" id="ARBA00004651"/>
    </source>
</evidence>
<evidence type="ECO:0000256" key="3">
    <source>
        <dbReference type="ARBA" id="ARBA00022475"/>
    </source>
</evidence>
<dbReference type="InterPro" id="IPR011701">
    <property type="entry name" value="MFS"/>
</dbReference>
<evidence type="ECO:0000313" key="8">
    <source>
        <dbReference type="EMBL" id="CAG5080064.1"/>
    </source>
</evidence>
<keyword evidence="3" id="KW-1003">Cell membrane</keyword>
<dbReference type="InterPro" id="IPR036259">
    <property type="entry name" value="MFS_trans_sf"/>
</dbReference>
<feature type="transmembrane region" description="Helical" evidence="7">
    <location>
        <begin position="130"/>
        <end position="150"/>
    </location>
</feature>